<protein>
    <submittedName>
        <fullName evidence="1">Uncharacterized protein</fullName>
    </submittedName>
</protein>
<dbReference type="AlphaFoldDB" id="A0A4R6SI07"/>
<sequence length="126" mass="14047">MVDQWWFPAHRVDEWTTVTNETVTPMRWLMLTWVRGGHVRSGEDKPNAASWIYSDVIADSGIARPELNRALHWLLRSGYGQVSGDQYPPPAETLVVATAQGIAELRAGDGTVLAWLCKIAEKAGWS</sequence>
<comment type="caution">
    <text evidence="1">The sequence shown here is derived from an EMBL/GenBank/DDBJ whole genome shotgun (WGS) entry which is preliminary data.</text>
</comment>
<organism evidence="1 2">
    <name type="scientific">Labedaea rhizosphaerae</name>
    <dbReference type="NCBI Taxonomy" id="598644"/>
    <lineage>
        <taxon>Bacteria</taxon>
        <taxon>Bacillati</taxon>
        <taxon>Actinomycetota</taxon>
        <taxon>Actinomycetes</taxon>
        <taxon>Pseudonocardiales</taxon>
        <taxon>Pseudonocardiaceae</taxon>
        <taxon>Labedaea</taxon>
    </lineage>
</organism>
<evidence type="ECO:0000313" key="2">
    <source>
        <dbReference type="Proteomes" id="UP000295444"/>
    </source>
</evidence>
<gene>
    <name evidence="1" type="ORF">EV186_1021135</name>
</gene>
<accession>A0A4R6SI07</accession>
<dbReference type="Proteomes" id="UP000295444">
    <property type="component" value="Unassembled WGS sequence"/>
</dbReference>
<name>A0A4R6SI07_LABRH</name>
<keyword evidence="2" id="KW-1185">Reference proteome</keyword>
<evidence type="ECO:0000313" key="1">
    <source>
        <dbReference type="EMBL" id="TDQ01267.1"/>
    </source>
</evidence>
<proteinExistence type="predicted"/>
<reference evidence="1 2" key="1">
    <citation type="submission" date="2019-03" db="EMBL/GenBank/DDBJ databases">
        <title>Genomic Encyclopedia of Type Strains, Phase IV (KMG-IV): sequencing the most valuable type-strain genomes for metagenomic binning, comparative biology and taxonomic classification.</title>
        <authorList>
            <person name="Goeker M."/>
        </authorList>
    </citation>
    <scope>NUCLEOTIDE SEQUENCE [LARGE SCALE GENOMIC DNA]</scope>
    <source>
        <strain evidence="1 2">DSM 45361</strain>
    </source>
</reference>
<dbReference type="EMBL" id="SNXZ01000002">
    <property type="protein sequence ID" value="TDQ01267.1"/>
    <property type="molecule type" value="Genomic_DNA"/>
</dbReference>